<dbReference type="Proteomes" id="UP000256869">
    <property type="component" value="Unassembled WGS sequence"/>
</dbReference>
<evidence type="ECO:0000256" key="2">
    <source>
        <dbReference type="SAM" id="Phobius"/>
    </source>
</evidence>
<feature type="transmembrane region" description="Helical" evidence="2">
    <location>
        <begin position="27"/>
        <end position="47"/>
    </location>
</feature>
<organism evidence="3 4">
    <name type="scientific">Cohnella lupini</name>
    <dbReference type="NCBI Taxonomy" id="1294267"/>
    <lineage>
        <taxon>Bacteria</taxon>
        <taxon>Bacillati</taxon>
        <taxon>Bacillota</taxon>
        <taxon>Bacilli</taxon>
        <taxon>Bacillales</taxon>
        <taxon>Paenibacillaceae</taxon>
        <taxon>Cohnella</taxon>
    </lineage>
</organism>
<sequence>MAKWLQRLESFIGGGTGGPRRVKAFRWLVLIGLAGAALLLAASMLNVKPVDPNQDPNLSPPRDEDTPQQTTFMGNEERKTTPFADVEAEFENRLKEQLERIVGVGTVNVMVMVDSTEETIVQLNEKQMQTLTEETDRNGAKRHITDISKDGQVVLYEVESGLQSPIVVKKLKPRVRGVSVVACGVENATVQRLIAETVSRGLDVPMHRISVVPGKSCT</sequence>
<protein>
    <submittedName>
        <fullName evidence="3">Stage III sporulation protein AG</fullName>
    </submittedName>
</protein>
<dbReference type="OrthoDB" id="2381602at2"/>
<keyword evidence="4" id="KW-1185">Reference proteome</keyword>
<keyword evidence="2" id="KW-0812">Transmembrane</keyword>
<dbReference type="NCBIfam" id="TIGR02830">
    <property type="entry name" value="spore_III_AG"/>
    <property type="match status" value="1"/>
</dbReference>
<evidence type="ECO:0000256" key="1">
    <source>
        <dbReference type="SAM" id="MobiDB-lite"/>
    </source>
</evidence>
<feature type="region of interest" description="Disordered" evidence="1">
    <location>
        <begin position="51"/>
        <end position="70"/>
    </location>
</feature>
<dbReference type="InterPro" id="IPR014195">
    <property type="entry name" value="Spore_III_AG"/>
</dbReference>
<accession>A0A3D9IJ16</accession>
<dbReference type="AlphaFoldDB" id="A0A3D9IJ16"/>
<proteinExistence type="predicted"/>
<gene>
    <name evidence="3" type="ORF">DFP95_10585</name>
</gene>
<evidence type="ECO:0000313" key="3">
    <source>
        <dbReference type="EMBL" id="RED61657.1"/>
    </source>
</evidence>
<keyword evidence="2" id="KW-1133">Transmembrane helix</keyword>
<reference evidence="3 4" key="1">
    <citation type="submission" date="2018-07" db="EMBL/GenBank/DDBJ databases">
        <title>Genomic Encyclopedia of Type Strains, Phase III (KMG-III): the genomes of soil and plant-associated and newly described type strains.</title>
        <authorList>
            <person name="Whitman W."/>
        </authorList>
    </citation>
    <scope>NUCLEOTIDE SEQUENCE [LARGE SCALE GENOMIC DNA]</scope>
    <source>
        <strain evidence="3 4">CECT 8236</strain>
    </source>
</reference>
<keyword evidence="2" id="KW-0472">Membrane</keyword>
<name>A0A3D9IJ16_9BACL</name>
<dbReference type="EMBL" id="QRDY01000005">
    <property type="protein sequence ID" value="RED61657.1"/>
    <property type="molecule type" value="Genomic_DNA"/>
</dbReference>
<comment type="caution">
    <text evidence="3">The sequence shown here is derived from an EMBL/GenBank/DDBJ whole genome shotgun (WGS) entry which is preliminary data.</text>
</comment>
<dbReference type="RefSeq" id="WP_115992695.1">
    <property type="nucleotide sequence ID" value="NZ_QRDY01000005.1"/>
</dbReference>
<evidence type="ECO:0000313" key="4">
    <source>
        <dbReference type="Proteomes" id="UP000256869"/>
    </source>
</evidence>